<organism evidence="2 3">
    <name type="scientific">Nephila pilipes</name>
    <name type="common">Giant wood spider</name>
    <name type="synonym">Nephila maculata</name>
    <dbReference type="NCBI Taxonomy" id="299642"/>
    <lineage>
        <taxon>Eukaryota</taxon>
        <taxon>Metazoa</taxon>
        <taxon>Ecdysozoa</taxon>
        <taxon>Arthropoda</taxon>
        <taxon>Chelicerata</taxon>
        <taxon>Arachnida</taxon>
        <taxon>Araneae</taxon>
        <taxon>Araneomorphae</taxon>
        <taxon>Entelegynae</taxon>
        <taxon>Araneoidea</taxon>
        <taxon>Nephilidae</taxon>
        <taxon>Nephila</taxon>
    </lineage>
</organism>
<evidence type="ECO:0000256" key="1">
    <source>
        <dbReference type="SAM" id="MobiDB-lite"/>
    </source>
</evidence>
<evidence type="ECO:0000313" key="2">
    <source>
        <dbReference type="EMBL" id="GFT41681.1"/>
    </source>
</evidence>
<keyword evidence="3" id="KW-1185">Reference proteome</keyword>
<evidence type="ECO:0000313" key="3">
    <source>
        <dbReference type="Proteomes" id="UP000887013"/>
    </source>
</evidence>
<protein>
    <submittedName>
        <fullName evidence="2">Uncharacterized protein</fullName>
    </submittedName>
</protein>
<comment type="caution">
    <text evidence="2">The sequence shown here is derived from an EMBL/GenBank/DDBJ whole genome shotgun (WGS) entry which is preliminary data.</text>
</comment>
<sequence length="122" mass="13912">MPTEFHCHRYEYHLSTEDQRQLVSLLNAHTKGSRGDAPSFEYRIPPEPYGTSFGIDPCERLKAVVSILCTYSNEVLFNRDVSHRVKKNNKKKSLIGPQQCGKQMSPEMIGHSRHVPRRMGAG</sequence>
<gene>
    <name evidence="2" type="ORF">NPIL_691991</name>
</gene>
<reference evidence="2" key="1">
    <citation type="submission" date="2020-08" db="EMBL/GenBank/DDBJ databases">
        <title>Multicomponent nature underlies the extraordinary mechanical properties of spider dragline silk.</title>
        <authorList>
            <person name="Kono N."/>
            <person name="Nakamura H."/>
            <person name="Mori M."/>
            <person name="Yoshida Y."/>
            <person name="Ohtoshi R."/>
            <person name="Malay A.D."/>
            <person name="Moran D.A.P."/>
            <person name="Tomita M."/>
            <person name="Numata K."/>
            <person name="Arakawa K."/>
        </authorList>
    </citation>
    <scope>NUCLEOTIDE SEQUENCE</scope>
</reference>
<dbReference type="EMBL" id="BMAW01110146">
    <property type="protein sequence ID" value="GFT41681.1"/>
    <property type="molecule type" value="Genomic_DNA"/>
</dbReference>
<dbReference type="AlphaFoldDB" id="A0A8X6NYC9"/>
<name>A0A8X6NYC9_NEPPI</name>
<accession>A0A8X6NYC9</accession>
<dbReference type="Proteomes" id="UP000887013">
    <property type="component" value="Unassembled WGS sequence"/>
</dbReference>
<feature type="region of interest" description="Disordered" evidence="1">
    <location>
        <begin position="87"/>
        <end position="107"/>
    </location>
</feature>
<proteinExistence type="predicted"/>
<dbReference type="OrthoDB" id="10288229at2759"/>